<name>A0A090N5G0_9HYPO</name>
<keyword evidence="1" id="KW-1133">Transmembrane helix</keyword>
<gene>
    <name evidence="2" type="ORF">BN850_0052840</name>
</gene>
<sequence>MDRSLDSDEPPGDGSHIGGELPYILAGLGAVWLVSMGLMAVNSQAFWIPEDSAWKPKGTSKGCK</sequence>
<evidence type="ECO:0000256" key="1">
    <source>
        <dbReference type="SAM" id="Phobius"/>
    </source>
</evidence>
<comment type="caution">
    <text evidence="2">The sequence shown here is derived from an EMBL/GenBank/DDBJ whole genome shotgun (WGS) entry which is preliminary data.</text>
</comment>
<dbReference type="AlphaFoldDB" id="A0A090N5G0"/>
<keyword evidence="1" id="KW-0812">Transmembrane</keyword>
<keyword evidence="1" id="KW-0472">Membrane</keyword>
<protein>
    <submittedName>
        <fullName evidence="2">WGS project CBMI000000000 data, contig CS3069_c001213</fullName>
    </submittedName>
</protein>
<accession>A0A090N5G0</accession>
<dbReference type="EMBL" id="CBMI010001211">
    <property type="protein sequence ID" value="CEG04466.1"/>
    <property type="molecule type" value="Genomic_DNA"/>
</dbReference>
<evidence type="ECO:0000313" key="2">
    <source>
        <dbReference type="EMBL" id="CEG04466.1"/>
    </source>
</evidence>
<proteinExistence type="predicted"/>
<reference evidence="2" key="1">
    <citation type="submission" date="2013-05" db="EMBL/GenBank/DDBJ databases">
        <title>Draft genome sequences of six wheat associated Fusarium spp. isolates.</title>
        <authorList>
            <person name="Moolhuijzen P.M."/>
            <person name="Manners J.M."/>
            <person name="Wilcox S."/>
            <person name="Bellgard M.I."/>
            <person name="Gardiner D.M."/>
        </authorList>
    </citation>
    <scope>NUCLEOTIDE SEQUENCE</scope>
    <source>
        <strain evidence="2">CS3069</strain>
    </source>
</reference>
<organism evidence="2">
    <name type="scientific">Fusarium clavum</name>
    <dbReference type="NCBI Taxonomy" id="2594811"/>
    <lineage>
        <taxon>Eukaryota</taxon>
        <taxon>Fungi</taxon>
        <taxon>Dikarya</taxon>
        <taxon>Ascomycota</taxon>
        <taxon>Pezizomycotina</taxon>
        <taxon>Sordariomycetes</taxon>
        <taxon>Hypocreomycetidae</taxon>
        <taxon>Hypocreales</taxon>
        <taxon>Nectriaceae</taxon>
        <taxon>Fusarium</taxon>
        <taxon>Fusarium incarnatum-equiseti species complex</taxon>
    </lineage>
</organism>
<feature type="transmembrane region" description="Helical" evidence="1">
    <location>
        <begin position="20"/>
        <end position="41"/>
    </location>
</feature>